<evidence type="ECO:0000313" key="8">
    <source>
        <dbReference type="Proteomes" id="UP000504615"/>
    </source>
</evidence>
<feature type="signal peptide" evidence="6">
    <location>
        <begin position="1"/>
        <end position="18"/>
    </location>
</feature>
<dbReference type="InterPro" id="IPR002018">
    <property type="entry name" value="CarbesteraseB"/>
</dbReference>
<evidence type="ECO:0000313" key="9">
    <source>
        <dbReference type="RefSeq" id="XP_011634704.2"/>
    </source>
</evidence>
<dbReference type="SUPFAM" id="SSF53474">
    <property type="entry name" value="alpha/beta-Hydrolases"/>
    <property type="match status" value="2"/>
</dbReference>
<reference evidence="9" key="1">
    <citation type="submission" date="2025-08" db="UniProtKB">
        <authorList>
            <consortium name="RefSeq"/>
        </authorList>
    </citation>
    <scope>IDENTIFICATION</scope>
</reference>
<feature type="chain" id="PRO_5026858810" evidence="6">
    <location>
        <begin position="19"/>
        <end position="1207"/>
    </location>
</feature>
<dbReference type="InterPro" id="IPR019819">
    <property type="entry name" value="Carboxylesterase_B_CS"/>
</dbReference>
<protein>
    <submittedName>
        <fullName evidence="9">Uncharacterized protein LOC105425567</fullName>
    </submittedName>
</protein>
<dbReference type="Proteomes" id="UP000504615">
    <property type="component" value="Unplaced"/>
</dbReference>
<evidence type="ECO:0000256" key="2">
    <source>
        <dbReference type="ARBA" id="ARBA00022487"/>
    </source>
</evidence>
<evidence type="ECO:0000256" key="5">
    <source>
        <dbReference type="ARBA" id="ARBA00023180"/>
    </source>
</evidence>
<dbReference type="CDD" id="cd00312">
    <property type="entry name" value="Esterase_lipase"/>
    <property type="match status" value="2"/>
</dbReference>
<dbReference type="PROSITE" id="PS00941">
    <property type="entry name" value="CARBOXYLESTERASE_B_2"/>
    <property type="match status" value="2"/>
</dbReference>
<dbReference type="OrthoDB" id="6846267at2759"/>
<sequence length="1207" mass="135988">MLLKLLITLLYFAFAVYGSTDEIAPRVKTPLGGLKGYYKTSQHGRKYEAYEGIPYALPPVGKLRFKPPRPIPAWVGELSATKFGSMCIQYEQTPNVEKVVGAEDCLYLNIYVPIREKGDNKSPMPILFWIHGGAFQFGSGMLYGAKYLMDHDVIFVTFNYRLGPMGFLSTEDEIVPGNMGLKDQSMALRWVSENIEWFGGDPKKITLVGLSAGGASVHYHYLSQMSAGLFQGGISFSGTAFDCWTQAENSLEKTKKLSALMGCPTTTSRDMIRCLRYRPARAIVQATSEFMSFFYNPFTPFGPVAERIGDDAPFIDRTPVEIVNSGDVQDVPWITGVTSEEGLYPVAEFIADDQNLKYLNDNWDILGPDFLDFNYTIPREKHIEIARLIKKHYFDTKPIDRSSTKELIQMAGDRFFVVDGEKAARMQAKVNKNPVWFYYFNYRGAQSLSDFFSGTTENYGVSHADDTLYVLDTPFLNPTTTQEDHNMQKKLIDFWVLFATEGIPKVANVEWPRLDPLKNELHYLHIFSPDKVNMDSNANLGEKEFWNSINFDENTLKAGIQREELYLELEPDDVDNAEGLAGFESVPDILTAGKRVRMSSSLSSNACNVCARCPFSNGQETNACCRSNQFAAVCIKGNTLEIMLIKLLIAVLCFSLVIHANTDEIAPRVKIPLGKLKGYYKISQHGRKYEAYEGIPYALPPVGKLRFKPPRPIPPWIGEISATKFGSPCIQYDMIPESLDKVVGAEDCLYLNIYVPIREDKTPMPVVFWIHGGAFQGGSGILYGPRYLMDRDVILITINYRLGALGFLSTGDEIVPGNMGLKDQNMALRWVSENIEWFGGDPKKLTLIGLSAGGASVHYHYLSKMSKGLFRGGISFSGTTFDCWTQTENALEKAKKLGALMGCPTITSRDMIRCLRYRPARAIVQATSKFMTFFYNPFTPFGPVPEKVGDEVPFIDRTPIEIINSGEVQDLPWVTGVTSEEGLYPVAEFVADDQNLKYLNDNWDTLGPEFLDFNYTIPREKHIEIARLIKKHYFGTKSIDRSSTKELIQMAGDRFFVVDGEKAARMQAKVNKNPVWFYYFSYRGAQSLSNAMSGTTENYGVSHGDDLVYILDTAWVDPTTTQKDRDMQNILLDFLASFATEGIPKITNVKWPRLDPLEKELHYLHIASPDKINMDINNNFGQKEFWNSINFEENILKHTGGSNKDEL</sequence>
<dbReference type="InterPro" id="IPR019826">
    <property type="entry name" value="Carboxylesterase_B_AS"/>
</dbReference>
<accession>A0A6I9VZH3</accession>
<dbReference type="GeneID" id="105425567"/>
<dbReference type="AlphaFoldDB" id="A0A6I9VZH3"/>
<evidence type="ECO:0000256" key="3">
    <source>
        <dbReference type="ARBA" id="ARBA00022801"/>
    </source>
</evidence>
<dbReference type="PANTHER" id="PTHR43142">
    <property type="entry name" value="CARBOXYLIC ESTER HYDROLASE"/>
    <property type="match status" value="1"/>
</dbReference>
<feature type="domain" description="Carboxylesterase type B" evidence="7">
    <location>
        <begin position="667"/>
        <end position="1176"/>
    </location>
</feature>
<name>A0A6I9VZH3_9HYME</name>
<keyword evidence="4" id="KW-1015">Disulfide bond</keyword>
<dbReference type="KEGG" id="pbar:105425567"/>
<evidence type="ECO:0000259" key="7">
    <source>
        <dbReference type="Pfam" id="PF00135"/>
    </source>
</evidence>
<evidence type="ECO:0000256" key="1">
    <source>
        <dbReference type="ARBA" id="ARBA00005964"/>
    </source>
</evidence>
<evidence type="ECO:0000256" key="4">
    <source>
        <dbReference type="ARBA" id="ARBA00023157"/>
    </source>
</evidence>
<feature type="domain" description="Carboxylesterase type B" evidence="7">
    <location>
        <begin position="25"/>
        <end position="546"/>
    </location>
</feature>
<keyword evidence="2" id="KW-0719">Serine esterase</keyword>
<dbReference type="FunFam" id="3.40.50.1820:FF:000092">
    <property type="entry name" value="Carboxylic ester hydrolase"/>
    <property type="match status" value="2"/>
</dbReference>
<keyword evidence="6" id="KW-0732">Signal</keyword>
<comment type="similarity">
    <text evidence="1">Belongs to the type-B carboxylesterase/lipase family.</text>
</comment>
<gene>
    <name evidence="9" type="primary">LOC105425567</name>
</gene>
<dbReference type="RefSeq" id="XP_011634704.2">
    <property type="nucleotide sequence ID" value="XM_011636402.2"/>
</dbReference>
<keyword evidence="3" id="KW-0378">Hydrolase</keyword>
<evidence type="ECO:0000256" key="6">
    <source>
        <dbReference type="SAM" id="SignalP"/>
    </source>
</evidence>
<dbReference type="PANTHER" id="PTHR43142:SF1">
    <property type="entry name" value="CARBOXYLIC ESTER HYDROLASE"/>
    <property type="match status" value="1"/>
</dbReference>
<keyword evidence="8" id="KW-1185">Reference proteome</keyword>
<organism evidence="8 9">
    <name type="scientific">Pogonomyrmex barbatus</name>
    <name type="common">red harvester ant</name>
    <dbReference type="NCBI Taxonomy" id="144034"/>
    <lineage>
        <taxon>Eukaryota</taxon>
        <taxon>Metazoa</taxon>
        <taxon>Ecdysozoa</taxon>
        <taxon>Arthropoda</taxon>
        <taxon>Hexapoda</taxon>
        <taxon>Insecta</taxon>
        <taxon>Pterygota</taxon>
        <taxon>Neoptera</taxon>
        <taxon>Endopterygota</taxon>
        <taxon>Hymenoptera</taxon>
        <taxon>Apocrita</taxon>
        <taxon>Aculeata</taxon>
        <taxon>Formicoidea</taxon>
        <taxon>Formicidae</taxon>
        <taxon>Myrmicinae</taxon>
        <taxon>Pogonomyrmex</taxon>
    </lineage>
</organism>
<dbReference type="InterPro" id="IPR029058">
    <property type="entry name" value="AB_hydrolase_fold"/>
</dbReference>
<proteinExistence type="inferred from homology"/>
<dbReference type="GO" id="GO:0052689">
    <property type="term" value="F:carboxylic ester hydrolase activity"/>
    <property type="evidence" value="ECO:0007669"/>
    <property type="project" value="UniProtKB-KW"/>
</dbReference>
<dbReference type="Pfam" id="PF00135">
    <property type="entry name" value="COesterase"/>
    <property type="match status" value="2"/>
</dbReference>
<dbReference type="Gene3D" id="3.40.50.1820">
    <property type="entry name" value="alpha/beta hydrolase"/>
    <property type="match status" value="2"/>
</dbReference>
<dbReference type="PROSITE" id="PS00122">
    <property type="entry name" value="CARBOXYLESTERASE_B_1"/>
    <property type="match status" value="2"/>
</dbReference>
<keyword evidence="5" id="KW-0325">Glycoprotein</keyword>